<evidence type="ECO:0000313" key="1">
    <source>
        <dbReference type="EMBL" id="KKQ77657.1"/>
    </source>
</evidence>
<evidence type="ECO:0008006" key="3">
    <source>
        <dbReference type="Google" id="ProtNLM"/>
    </source>
</evidence>
<sequence length="87" mass="10116">MYMQYITTTELRTQSSELVEILKQGGSVSLIHRSKVIGKIEPAQKNPIAITDIKAFRKALAEIQPKKLIPRKDRDRVYRQRLMEKYG</sequence>
<reference evidence="1 2" key="1">
    <citation type="journal article" date="2015" name="Nature">
        <title>rRNA introns, odd ribosomes, and small enigmatic genomes across a large radiation of phyla.</title>
        <authorList>
            <person name="Brown C.T."/>
            <person name="Hug L.A."/>
            <person name="Thomas B.C."/>
            <person name="Sharon I."/>
            <person name="Castelle C.J."/>
            <person name="Singh A."/>
            <person name="Wilkins M.J."/>
            <person name="Williams K.H."/>
            <person name="Banfield J.F."/>
        </authorList>
    </citation>
    <scope>NUCLEOTIDE SEQUENCE [LARGE SCALE GENOMIC DNA]</scope>
</reference>
<name>A0A0G0KFX6_9BACT</name>
<gene>
    <name evidence="1" type="ORF">US99_C0036G0002</name>
</gene>
<dbReference type="Proteomes" id="UP000034324">
    <property type="component" value="Unassembled WGS sequence"/>
</dbReference>
<proteinExistence type="predicted"/>
<accession>A0A0G0KFX6</accession>
<comment type="caution">
    <text evidence="1">The sequence shown here is derived from an EMBL/GenBank/DDBJ whole genome shotgun (WGS) entry which is preliminary data.</text>
</comment>
<dbReference type="AlphaFoldDB" id="A0A0G0KFX6"/>
<dbReference type="EMBL" id="LBVC01000036">
    <property type="protein sequence ID" value="KKQ77657.1"/>
    <property type="molecule type" value="Genomic_DNA"/>
</dbReference>
<organism evidence="1 2">
    <name type="scientific">Candidatus Daviesbacteria bacterium GW2011_GWF2_38_6</name>
    <dbReference type="NCBI Taxonomy" id="1618432"/>
    <lineage>
        <taxon>Bacteria</taxon>
        <taxon>Candidatus Daviesiibacteriota</taxon>
    </lineage>
</organism>
<protein>
    <recommendedName>
        <fullName evidence="3">Antitoxin</fullName>
    </recommendedName>
</protein>
<evidence type="ECO:0000313" key="2">
    <source>
        <dbReference type="Proteomes" id="UP000034324"/>
    </source>
</evidence>